<dbReference type="RefSeq" id="WP_191837116.1">
    <property type="nucleotide sequence ID" value="NZ_BAAALB010000001.1"/>
</dbReference>
<organism evidence="7 8">
    <name type="scientific">Catellatospora chokoriensis</name>
    <dbReference type="NCBI Taxonomy" id="310353"/>
    <lineage>
        <taxon>Bacteria</taxon>
        <taxon>Bacillati</taxon>
        <taxon>Actinomycetota</taxon>
        <taxon>Actinomycetes</taxon>
        <taxon>Micromonosporales</taxon>
        <taxon>Micromonosporaceae</taxon>
        <taxon>Catellatospora</taxon>
    </lineage>
</organism>
<proteinExistence type="predicted"/>
<dbReference type="GO" id="GO:0140359">
    <property type="term" value="F:ABC-type transporter activity"/>
    <property type="evidence" value="ECO:0007669"/>
    <property type="project" value="InterPro"/>
</dbReference>
<keyword evidence="8" id="KW-1185">Reference proteome</keyword>
<comment type="caution">
    <text evidence="7">The sequence shown here is derived from an EMBL/GenBank/DDBJ whole genome shotgun (WGS) entry which is preliminary data.</text>
</comment>
<dbReference type="GO" id="GO:0016020">
    <property type="term" value="C:membrane"/>
    <property type="evidence" value="ECO:0007669"/>
    <property type="project" value="UniProtKB-SubCell"/>
</dbReference>
<name>A0A8J3JVM3_9ACTN</name>
<evidence type="ECO:0000256" key="3">
    <source>
        <dbReference type="ARBA" id="ARBA00022989"/>
    </source>
</evidence>
<feature type="transmembrane region" description="Helical" evidence="5">
    <location>
        <begin position="23"/>
        <end position="45"/>
    </location>
</feature>
<evidence type="ECO:0000256" key="5">
    <source>
        <dbReference type="SAM" id="Phobius"/>
    </source>
</evidence>
<feature type="transmembrane region" description="Helical" evidence="5">
    <location>
        <begin position="258"/>
        <end position="275"/>
    </location>
</feature>
<evidence type="ECO:0000256" key="1">
    <source>
        <dbReference type="ARBA" id="ARBA00004141"/>
    </source>
</evidence>
<protein>
    <recommendedName>
        <fullName evidence="6">ABC-2 type transporter transmembrane domain-containing protein</fullName>
    </recommendedName>
</protein>
<feature type="transmembrane region" description="Helical" evidence="5">
    <location>
        <begin position="182"/>
        <end position="203"/>
    </location>
</feature>
<keyword evidence="4 5" id="KW-0472">Membrane</keyword>
<evidence type="ECO:0000256" key="4">
    <source>
        <dbReference type="ARBA" id="ARBA00023136"/>
    </source>
</evidence>
<dbReference type="PANTHER" id="PTHR43471:SF3">
    <property type="entry name" value="ABC TRANSPORTER PERMEASE PROTEIN NATB"/>
    <property type="match status" value="1"/>
</dbReference>
<dbReference type="EMBL" id="BONG01000037">
    <property type="protein sequence ID" value="GIF91922.1"/>
    <property type="molecule type" value="Genomic_DNA"/>
</dbReference>
<dbReference type="InterPro" id="IPR013525">
    <property type="entry name" value="ABC2_TM"/>
</dbReference>
<dbReference type="Pfam" id="PF12698">
    <property type="entry name" value="ABC2_membrane_3"/>
    <property type="match status" value="1"/>
</dbReference>
<keyword evidence="2 5" id="KW-0812">Transmembrane</keyword>
<feature type="transmembrane region" description="Helical" evidence="5">
    <location>
        <begin position="129"/>
        <end position="153"/>
    </location>
</feature>
<evidence type="ECO:0000259" key="6">
    <source>
        <dbReference type="Pfam" id="PF12698"/>
    </source>
</evidence>
<sequence>MNTFEAVRIVAAREVRVKLRDKAFLFSTVFFLLFAVGATVVPAMFGDDASQVAVSGTAPAALGAAGLDVRAVADDAAARSLVRDGEVDGALLADGTVIAMTDAPGDLVNALSTRPTVELLDPSAVDDTLAILVPMVFAMIFFFVSLTFGLQIAQSVTEEKQTRVVEILVASVPVRVLLAGKVLAGAALAMGQIALIAVVALAGMRFSDSGGGLLTLLGPAIGWFLPFFLVGFVMLAALWAAVGALVNRQEDINGASMPMQILVLLPFFGVVMFSSDPVVMKVLSYIPFSAPAAMPVRLFQGDAAGWEPALALLILAASAVAVLFAGARIYEGSLLRSNGRTSIAAAWRDREARRLVELDAESA</sequence>
<dbReference type="AlphaFoldDB" id="A0A8J3JVM3"/>
<keyword evidence="3 5" id="KW-1133">Transmembrane helix</keyword>
<feature type="domain" description="ABC-2 type transporter transmembrane" evidence="6">
    <location>
        <begin position="129"/>
        <end position="327"/>
    </location>
</feature>
<dbReference type="PANTHER" id="PTHR43471">
    <property type="entry name" value="ABC TRANSPORTER PERMEASE"/>
    <property type="match status" value="1"/>
</dbReference>
<reference evidence="7 8" key="1">
    <citation type="submission" date="2021-01" db="EMBL/GenBank/DDBJ databases">
        <title>Whole genome shotgun sequence of Catellatospora chokoriensis NBRC 107358.</title>
        <authorList>
            <person name="Komaki H."/>
            <person name="Tamura T."/>
        </authorList>
    </citation>
    <scope>NUCLEOTIDE SEQUENCE [LARGE SCALE GENOMIC DNA]</scope>
    <source>
        <strain evidence="7 8">NBRC 107358</strain>
    </source>
</reference>
<dbReference type="Proteomes" id="UP000619293">
    <property type="component" value="Unassembled WGS sequence"/>
</dbReference>
<evidence type="ECO:0000313" key="7">
    <source>
        <dbReference type="EMBL" id="GIF91922.1"/>
    </source>
</evidence>
<gene>
    <name evidence="7" type="ORF">Cch02nite_53660</name>
</gene>
<comment type="subcellular location">
    <subcellularLocation>
        <location evidence="1">Membrane</location>
        <topology evidence="1">Multi-pass membrane protein</topology>
    </subcellularLocation>
</comment>
<evidence type="ECO:0000313" key="8">
    <source>
        <dbReference type="Proteomes" id="UP000619293"/>
    </source>
</evidence>
<feature type="transmembrane region" description="Helical" evidence="5">
    <location>
        <begin position="223"/>
        <end position="246"/>
    </location>
</feature>
<accession>A0A8J3JVM3</accession>
<evidence type="ECO:0000256" key="2">
    <source>
        <dbReference type="ARBA" id="ARBA00022692"/>
    </source>
</evidence>
<feature type="transmembrane region" description="Helical" evidence="5">
    <location>
        <begin position="309"/>
        <end position="330"/>
    </location>
</feature>